<dbReference type="PROSITE" id="PS50297">
    <property type="entry name" value="ANK_REP_REGION"/>
    <property type="match status" value="10"/>
</dbReference>
<feature type="repeat" description="ANK" evidence="3">
    <location>
        <begin position="517"/>
        <end position="552"/>
    </location>
</feature>
<dbReference type="PANTHER" id="PTHR24198">
    <property type="entry name" value="ANKYRIN REPEAT AND PROTEIN KINASE DOMAIN-CONTAINING PROTEIN"/>
    <property type="match status" value="1"/>
</dbReference>
<evidence type="ECO:0000313" key="5">
    <source>
        <dbReference type="Proteomes" id="UP000095247"/>
    </source>
</evidence>
<dbReference type="PANTHER" id="PTHR24198:SF165">
    <property type="entry name" value="ANKYRIN REPEAT-CONTAINING PROTEIN-RELATED"/>
    <property type="match status" value="1"/>
</dbReference>
<protein>
    <submittedName>
        <fullName evidence="4">Uncharacterized protein</fullName>
    </submittedName>
</protein>
<feature type="repeat" description="ANK" evidence="3">
    <location>
        <begin position="185"/>
        <end position="217"/>
    </location>
</feature>
<dbReference type="InterPro" id="IPR036770">
    <property type="entry name" value="Ankyrin_rpt-contain_sf"/>
</dbReference>
<feature type="repeat" description="ANK" evidence="3">
    <location>
        <begin position="638"/>
        <end position="671"/>
    </location>
</feature>
<dbReference type="EMBL" id="MDCO01000010">
    <property type="protein sequence ID" value="OEJ14534.1"/>
    <property type="molecule type" value="Genomic_DNA"/>
</dbReference>
<dbReference type="AlphaFoldDB" id="A0A1E5NEF5"/>
<feature type="repeat" description="ANK" evidence="3">
    <location>
        <begin position="251"/>
        <end position="283"/>
    </location>
</feature>
<dbReference type="InterPro" id="IPR002110">
    <property type="entry name" value="Ankyrin_rpt"/>
</dbReference>
<feature type="repeat" description="ANK" evidence="3">
    <location>
        <begin position="372"/>
        <end position="404"/>
    </location>
</feature>
<evidence type="ECO:0000256" key="3">
    <source>
        <dbReference type="PROSITE-ProRule" id="PRU00023"/>
    </source>
</evidence>
<feature type="repeat" description="ANK" evidence="3">
    <location>
        <begin position="454"/>
        <end position="486"/>
    </location>
</feature>
<dbReference type="PROSITE" id="PS50088">
    <property type="entry name" value="ANK_REPEAT"/>
    <property type="match status" value="11"/>
</dbReference>
<keyword evidence="1" id="KW-0677">Repeat</keyword>
<comment type="caution">
    <text evidence="4">The sequence shown here is derived from an EMBL/GenBank/DDBJ whole genome shotgun (WGS) entry which is preliminary data.</text>
</comment>
<keyword evidence="2 3" id="KW-0040">ANK repeat</keyword>
<dbReference type="SUPFAM" id="SSF48403">
    <property type="entry name" value="Ankyrin repeat"/>
    <property type="match status" value="2"/>
</dbReference>
<feature type="repeat" description="ANK" evidence="3">
    <location>
        <begin position="103"/>
        <end position="141"/>
    </location>
</feature>
<evidence type="ECO:0000256" key="1">
    <source>
        <dbReference type="ARBA" id="ARBA00022737"/>
    </source>
</evidence>
<sequence>MYPMYSQTFFSAVRYNNIEGVKSYLAKGANPNSQDEYGFTALMYAALMGYDDIAKLLIEEGTDVNIKDNAGATALMYAARNTNYEMAEFLLKNGADVNIRDTSGETALYYSIKHDSFGQENAIKILNLLIKYGADVNTKDNDGASLLDVSYRISFDKNKEMFKILVENGFDLESRIKTGISDYDYDYTPLMIAALRNDYDMVKYLLDKGANPNTANNENKTALTIANDYGKFDISKLLIQQGANINTQDEHGLTALMNAAMIGDYEMVKFLLENGANINTKDNDGNTVLYYNIRYDHYEKEEKLENAKKIFNLLIKYGADVNTKNNYGASLLDTAYTTELALNREMFKVLVENGFDLESRIKGGEYYSPADYDYTPLMIAALRNDYDMVKFLVEKGADVNAKTHSEHSSVETPLLLSLDNEHPDYRYYYYKNENSSAAEFLINNGADINVTNEDGETPLMYASKVHNIKVVELLIQKGADINAFNDYGNTALIYGVNNLETVKLLVENGADINFYKGGSTALISACEYSHERNIDVIKYLVSKNADINAQDNEGNTALNKTLDTSGEGSIDILDFEIANFLIEQGADVNIKNKREYTPLIYLGMGEGNFNNKSFQKYRIKLAEVLLEKGADINAQDYNGYTSLMWACTRKSNESFVKFLVEKGADVNIEDDDGDTALDMAEYFKLRKIAGILKKAQRNRN</sequence>
<organism evidence="4 5">
    <name type="scientific">Brachyspira hampsonii</name>
    <dbReference type="NCBI Taxonomy" id="1287055"/>
    <lineage>
        <taxon>Bacteria</taxon>
        <taxon>Pseudomonadati</taxon>
        <taxon>Spirochaetota</taxon>
        <taxon>Spirochaetia</taxon>
        <taxon>Brachyspirales</taxon>
        <taxon>Brachyspiraceae</taxon>
        <taxon>Brachyspira</taxon>
    </lineage>
</organism>
<gene>
    <name evidence="4" type="ORF">BFL38_05715</name>
</gene>
<reference evidence="4 5" key="1">
    <citation type="submission" date="2016-08" db="EMBL/GenBank/DDBJ databases">
        <title>Characterization and recognition of Brachyspira hampsonii sp. nov., a novel intestinal spirochete that is pathogenic to pigs.</title>
        <authorList>
            <person name="Mirajkar N."/>
            <person name="La T."/>
            <person name="Phillips N."/>
            <person name="Hampson D."/>
            <person name="Gebhart C."/>
        </authorList>
    </citation>
    <scope>NUCLEOTIDE SEQUENCE [LARGE SCALE GENOMIC DNA]</scope>
    <source>
        <strain evidence="4 5">P280/1</strain>
    </source>
</reference>
<feature type="repeat" description="ANK" evidence="3">
    <location>
        <begin position="37"/>
        <end position="69"/>
    </location>
</feature>
<dbReference type="Pfam" id="PF12796">
    <property type="entry name" value="Ank_2"/>
    <property type="match status" value="6"/>
</dbReference>
<evidence type="ECO:0000256" key="2">
    <source>
        <dbReference type="ARBA" id="ARBA00023043"/>
    </source>
</evidence>
<dbReference type="Proteomes" id="UP000095247">
    <property type="component" value="Unassembled WGS sequence"/>
</dbReference>
<dbReference type="Gene3D" id="1.25.40.20">
    <property type="entry name" value="Ankyrin repeat-containing domain"/>
    <property type="match status" value="7"/>
</dbReference>
<feature type="repeat" description="ANK" evidence="3">
    <location>
        <begin position="218"/>
        <end position="250"/>
    </location>
</feature>
<dbReference type="SMART" id="SM00248">
    <property type="entry name" value="ANK"/>
    <property type="match status" value="18"/>
</dbReference>
<evidence type="ECO:0000313" key="4">
    <source>
        <dbReference type="EMBL" id="OEJ14534.1"/>
    </source>
</evidence>
<name>A0A1E5NEF5_9SPIR</name>
<accession>A0A1E5NEF5</accession>
<feature type="repeat" description="ANK" evidence="3">
    <location>
        <begin position="70"/>
        <end position="102"/>
    </location>
</feature>
<proteinExistence type="predicted"/>
<feature type="repeat" description="ANK" evidence="3">
    <location>
        <begin position="284"/>
        <end position="326"/>
    </location>
</feature>
<dbReference type="Pfam" id="PF00023">
    <property type="entry name" value="Ank"/>
    <property type="match status" value="2"/>
</dbReference>
<dbReference type="PRINTS" id="PR01415">
    <property type="entry name" value="ANKYRIN"/>
</dbReference>